<evidence type="ECO:0000313" key="3">
    <source>
        <dbReference type="Proteomes" id="UP000198577"/>
    </source>
</evidence>
<feature type="transmembrane region" description="Helical" evidence="1">
    <location>
        <begin position="190"/>
        <end position="212"/>
    </location>
</feature>
<keyword evidence="3" id="KW-1185">Reference proteome</keyword>
<evidence type="ECO:0000313" key="2">
    <source>
        <dbReference type="EMBL" id="SFQ46146.1"/>
    </source>
</evidence>
<feature type="transmembrane region" description="Helical" evidence="1">
    <location>
        <begin position="38"/>
        <end position="62"/>
    </location>
</feature>
<dbReference type="RefSeq" id="WP_092282865.1">
    <property type="nucleotide sequence ID" value="NZ_FOXR01000056.1"/>
</dbReference>
<keyword evidence="1" id="KW-0472">Membrane</keyword>
<organism evidence="2 3">
    <name type="scientific">Caldicoprobacter faecalis</name>
    <dbReference type="NCBI Taxonomy" id="937334"/>
    <lineage>
        <taxon>Bacteria</taxon>
        <taxon>Bacillati</taxon>
        <taxon>Bacillota</taxon>
        <taxon>Clostridia</taxon>
        <taxon>Caldicoprobacterales</taxon>
        <taxon>Caldicoprobacteraceae</taxon>
        <taxon>Caldicoprobacter</taxon>
    </lineage>
</organism>
<dbReference type="EMBL" id="FOXR01000056">
    <property type="protein sequence ID" value="SFQ46146.1"/>
    <property type="molecule type" value="Genomic_DNA"/>
</dbReference>
<dbReference type="AlphaFoldDB" id="A0A1I5YPL3"/>
<proteinExistence type="predicted"/>
<feature type="transmembrane region" description="Helical" evidence="1">
    <location>
        <begin position="122"/>
        <end position="141"/>
    </location>
</feature>
<name>A0A1I5YPL3_9FIRM</name>
<keyword evidence="1" id="KW-1133">Transmembrane helix</keyword>
<dbReference type="STRING" id="937334.SAMN05444406_1565"/>
<gene>
    <name evidence="2" type="ORF">SAMN05444406_1565</name>
</gene>
<evidence type="ECO:0000256" key="1">
    <source>
        <dbReference type="SAM" id="Phobius"/>
    </source>
</evidence>
<feature type="transmembrane region" description="Helical" evidence="1">
    <location>
        <begin position="266"/>
        <end position="284"/>
    </location>
</feature>
<keyword evidence="1" id="KW-0812">Transmembrane</keyword>
<reference evidence="2 3" key="1">
    <citation type="submission" date="2016-10" db="EMBL/GenBank/DDBJ databases">
        <authorList>
            <person name="de Groot N.N."/>
        </authorList>
    </citation>
    <scope>NUCLEOTIDE SEQUENCE [LARGE SCALE GENOMIC DNA]</scope>
    <source>
        <strain evidence="2 3">DSM 20678</strain>
    </source>
</reference>
<protein>
    <submittedName>
        <fullName evidence="2">Uncharacterized protein</fullName>
    </submittedName>
</protein>
<sequence length="326" mass="37913">MGSYYIILKYLFVNEYRKEFSAVVEAVSDFFNTKINYFYIHLLSFLVKLINPLILCLVFSALGFPHRLSFILWASIGFCFVAAVVDGNNSAQRVFLPEKNNILLHSDLDDNIIHYIIMAKELISYILSSLPLFVIPVYLIFASKSNFLSAFVAVLLFFVSCFSLFIIGIYAKAKKYQKFHSGIFEEIVYIIRATLLSFAFYVMVKFAIGFVFKGLDYFLQGYSFIDTLKNVMAETLSTSFPLVTEKIDHFRNIYQIYVTYFQRETIILTIMTLIFAAISIVLFAQNRSVRYRFKPLNLEYGFKYRLLERLVLIMRKLTPGIDEKDI</sequence>
<feature type="transmembrane region" description="Helical" evidence="1">
    <location>
        <begin position="68"/>
        <end position="85"/>
    </location>
</feature>
<feature type="transmembrane region" description="Helical" evidence="1">
    <location>
        <begin position="147"/>
        <end position="170"/>
    </location>
</feature>
<accession>A0A1I5YPL3</accession>
<dbReference type="Proteomes" id="UP000198577">
    <property type="component" value="Unassembled WGS sequence"/>
</dbReference>